<proteinExistence type="predicted"/>
<keyword evidence="3" id="KW-1185">Reference proteome</keyword>
<accession>A0AAD7SEV1</accession>
<gene>
    <name evidence="2" type="ORF">AAFF_G00385310</name>
</gene>
<comment type="caution">
    <text evidence="2">The sequence shown here is derived from an EMBL/GenBank/DDBJ whole genome shotgun (WGS) entry which is preliminary data.</text>
</comment>
<dbReference type="Proteomes" id="UP001221898">
    <property type="component" value="Unassembled WGS sequence"/>
</dbReference>
<feature type="region of interest" description="Disordered" evidence="1">
    <location>
        <begin position="1"/>
        <end position="60"/>
    </location>
</feature>
<evidence type="ECO:0000313" key="2">
    <source>
        <dbReference type="EMBL" id="KAJ8401300.1"/>
    </source>
</evidence>
<dbReference type="EMBL" id="JAINUG010000071">
    <property type="protein sequence ID" value="KAJ8401300.1"/>
    <property type="molecule type" value="Genomic_DNA"/>
</dbReference>
<evidence type="ECO:0000256" key="1">
    <source>
        <dbReference type="SAM" id="MobiDB-lite"/>
    </source>
</evidence>
<protein>
    <submittedName>
        <fullName evidence="2">Uncharacterized protein</fullName>
    </submittedName>
</protein>
<sequence length="98" mass="10228">MGQRAKTRADQIWRRRPPLLKGDEKETARGKSEGVGSAGRAGGERVTVRPRSGRGRRESGAPACLCLLAANLIMDTALICGPRGATPSRGTAGGSRTA</sequence>
<organism evidence="2 3">
    <name type="scientific">Aldrovandia affinis</name>
    <dbReference type="NCBI Taxonomy" id="143900"/>
    <lineage>
        <taxon>Eukaryota</taxon>
        <taxon>Metazoa</taxon>
        <taxon>Chordata</taxon>
        <taxon>Craniata</taxon>
        <taxon>Vertebrata</taxon>
        <taxon>Euteleostomi</taxon>
        <taxon>Actinopterygii</taxon>
        <taxon>Neopterygii</taxon>
        <taxon>Teleostei</taxon>
        <taxon>Notacanthiformes</taxon>
        <taxon>Halosauridae</taxon>
        <taxon>Aldrovandia</taxon>
    </lineage>
</organism>
<dbReference type="AlphaFoldDB" id="A0AAD7SEV1"/>
<evidence type="ECO:0000313" key="3">
    <source>
        <dbReference type="Proteomes" id="UP001221898"/>
    </source>
</evidence>
<name>A0AAD7SEV1_9TELE</name>
<reference evidence="2" key="1">
    <citation type="journal article" date="2023" name="Science">
        <title>Genome structures resolve the early diversification of teleost fishes.</title>
        <authorList>
            <person name="Parey E."/>
            <person name="Louis A."/>
            <person name="Montfort J."/>
            <person name="Bouchez O."/>
            <person name="Roques C."/>
            <person name="Iampietro C."/>
            <person name="Lluch J."/>
            <person name="Castinel A."/>
            <person name="Donnadieu C."/>
            <person name="Desvignes T."/>
            <person name="Floi Bucao C."/>
            <person name="Jouanno E."/>
            <person name="Wen M."/>
            <person name="Mejri S."/>
            <person name="Dirks R."/>
            <person name="Jansen H."/>
            <person name="Henkel C."/>
            <person name="Chen W.J."/>
            <person name="Zahm M."/>
            <person name="Cabau C."/>
            <person name="Klopp C."/>
            <person name="Thompson A.W."/>
            <person name="Robinson-Rechavi M."/>
            <person name="Braasch I."/>
            <person name="Lecointre G."/>
            <person name="Bobe J."/>
            <person name="Postlethwait J.H."/>
            <person name="Berthelot C."/>
            <person name="Roest Crollius H."/>
            <person name="Guiguen Y."/>
        </authorList>
    </citation>
    <scope>NUCLEOTIDE SEQUENCE</scope>
    <source>
        <strain evidence="2">NC1722</strain>
    </source>
</reference>
<feature type="compositionally biased region" description="Basic and acidic residues" evidence="1">
    <location>
        <begin position="21"/>
        <end position="32"/>
    </location>
</feature>